<dbReference type="AlphaFoldDB" id="E1ZE80"/>
<comment type="function">
    <text evidence="11">Plays an essential role in chain termination during de novo fatty acid synthesis.</text>
</comment>
<dbReference type="OMA" id="EMETWCQ"/>
<sequence>MSAVAASISLARPAACSSRAGSSRRAAPAAPAAATPRQPTAVHAVAGARPSAEPEAPEAASTRPQPHVEVFPAMIASRLTEDNRMFVEAHRIRGNEVGPDQRTSMISIATLLQEAAGNHAVAMWGRSTEGFASDPGMAGLIFVMTRMQIQMEEYPRWGDVIQINTWFQEDGKLLAQRDFRITDKASGRELGRGTSTWVMINMQTRRLSKMPPPIREKCEAFQLQPPRHSIPRDCTRQKLPDLSLPAEIVGPVQVARRTDMDMNGHVNNVTYLAWAMETVPRDVYYGCHLYQMEVDFKAECHSGELVESLAARCATHDKLACNGAGPDALSFVHVLRRCQGEACTELVRARTTWRAGEPTSPSSA</sequence>
<dbReference type="OrthoDB" id="618395at2759"/>
<organism evidence="16">
    <name type="scientific">Chlorella variabilis</name>
    <name type="common">Green alga</name>
    <dbReference type="NCBI Taxonomy" id="554065"/>
    <lineage>
        <taxon>Eukaryota</taxon>
        <taxon>Viridiplantae</taxon>
        <taxon>Chlorophyta</taxon>
        <taxon>core chlorophytes</taxon>
        <taxon>Trebouxiophyceae</taxon>
        <taxon>Chlorellales</taxon>
        <taxon>Chlorellaceae</taxon>
        <taxon>Chlorella clade</taxon>
        <taxon>Chlorella</taxon>
    </lineage>
</organism>
<feature type="compositionally biased region" description="Low complexity" evidence="12">
    <location>
        <begin position="11"/>
        <end position="60"/>
    </location>
</feature>
<keyword evidence="4 11" id="KW-0150">Chloroplast</keyword>
<name>E1ZE80_CHLVA</name>
<evidence type="ECO:0000256" key="1">
    <source>
        <dbReference type="ARBA" id="ARBA00004229"/>
    </source>
</evidence>
<keyword evidence="9 11" id="KW-0443">Lipid metabolism</keyword>
<evidence type="ECO:0000256" key="11">
    <source>
        <dbReference type="RuleBase" id="RU363096"/>
    </source>
</evidence>
<keyword evidence="5 11" id="KW-0934">Plastid</keyword>
<dbReference type="RefSeq" id="XP_005847927.1">
    <property type="nucleotide sequence ID" value="XM_005847865.1"/>
</dbReference>
<dbReference type="FunCoup" id="E1ZE80">
    <property type="interactions" value="221"/>
</dbReference>
<dbReference type="SUPFAM" id="SSF54637">
    <property type="entry name" value="Thioesterase/thiol ester dehydrase-isomerase"/>
    <property type="match status" value="2"/>
</dbReference>
<feature type="domain" description="Acyl-ACP thioesterase N-terminal hotdog" evidence="13">
    <location>
        <begin position="85"/>
        <end position="216"/>
    </location>
</feature>
<dbReference type="GO" id="GO:0016297">
    <property type="term" value="F:fatty acyl-[ACP] hydrolase activity"/>
    <property type="evidence" value="ECO:0007669"/>
    <property type="project" value="InterPro"/>
</dbReference>
<dbReference type="GO" id="GO:0009507">
    <property type="term" value="C:chloroplast"/>
    <property type="evidence" value="ECO:0007669"/>
    <property type="project" value="UniProtKB-SubCell"/>
</dbReference>
<dbReference type="GeneID" id="17355346"/>
<keyword evidence="10 11" id="KW-0275">Fatty acid biosynthesis</keyword>
<gene>
    <name evidence="15" type="ORF">CHLNCDRAFT_145345</name>
</gene>
<proteinExistence type="inferred from homology"/>
<dbReference type="PANTHER" id="PTHR31727:SF6">
    <property type="entry name" value="OLEOYL-ACYL CARRIER PROTEIN THIOESTERASE 1, CHLOROPLASTIC"/>
    <property type="match status" value="1"/>
</dbReference>
<comment type="subcellular location">
    <subcellularLocation>
        <location evidence="1 11">Plastid</location>
        <location evidence="1 11">Chloroplast</location>
    </subcellularLocation>
</comment>
<keyword evidence="16" id="KW-1185">Reference proteome</keyword>
<dbReference type="CDD" id="cd00586">
    <property type="entry name" value="4HBT"/>
    <property type="match status" value="2"/>
</dbReference>
<evidence type="ECO:0000256" key="6">
    <source>
        <dbReference type="ARBA" id="ARBA00022801"/>
    </source>
</evidence>
<accession>E1ZE80</accession>
<evidence type="ECO:0000313" key="16">
    <source>
        <dbReference type="Proteomes" id="UP000008141"/>
    </source>
</evidence>
<evidence type="ECO:0000259" key="13">
    <source>
        <dbReference type="Pfam" id="PF01643"/>
    </source>
</evidence>
<dbReference type="KEGG" id="cvr:CHLNCDRAFT_145345"/>
<keyword evidence="8" id="KW-0809">Transit peptide</keyword>
<dbReference type="InterPro" id="IPR002864">
    <property type="entry name" value="Acyl-ACP_thioesterase_NHD"/>
</dbReference>
<protein>
    <recommendedName>
        <fullName evidence="11">Acyl-[acyl-carrier-protein] hydrolase</fullName>
        <ecNumber evidence="11">3.1.2.-</ecNumber>
    </recommendedName>
</protein>
<feature type="domain" description="Acyl-ACP thioesterase-like C-terminal" evidence="14">
    <location>
        <begin position="255"/>
        <end position="354"/>
    </location>
</feature>
<dbReference type="Pfam" id="PF20791">
    <property type="entry name" value="Acyl-ACP_TE_C"/>
    <property type="match status" value="1"/>
</dbReference>
<dbReference type="InterPro" id="IPR049427">
    <property type="entry name" value="Acyl-ACP_TE_C"/>
</dbReference>
<comment type="similarity">
    <text evidence="2 11">Belongs to the acyl-ACP thioesterase family.</text>
</comment>
<evidence type="ECO:0000313" key="15">
    <source>
        <dbReference type="EMBL" id="EFN55825.1"/>
    </source>
</evidence>
<dbReference type="InterPro" id="IPR029069">
    <property type="entry name" value="HotDog_dom_sf"/>
</dbReference>
<evidence type="ECO:0000256" key="7">
    <source>
        <dbReference type="ARBA" id="ARBA00022832"/>
    </source>
</evidence>
<dbReference type="Proteomes" id="UP000008141">
    <property type="component" value="Unassembled WGS sequence"/>
</dbReference>
<evidence type="ECO:0000256" key="4">
    <source>
        <dbReference type="ARBA" id="ARBA00022528"/>
    </source>
</evidence>
<dbReference type="PANTHER" id="PTHR31727">
    <property type="entry name" value="OLEOYL-ACYL CARRIER PROTEIN THIOESTERASE 1, CHLOROPLASTIC"/>
    <property type="match status" value="1"/>
</dbReference>
<evidence type="ECO:0000256" key="3">
    <source>
        <dbReference type="ARBA" id="ARBA00022516"/>
    </source>
</evidence>
<keyword evidence="6 11" id="KW-0378">Hydrolase</keyword>
<evidence type="ECO:0000256" key="5">
    <source>
        <dbReference type="ARBA" id="ARBA00022640"/>
    </source>
</evidence>
<evidence type="ECO:0000256" key="10">
    <source>
        <dbReference type="ARBA" id="ARBA00023160"/>
    </source>
</evidence>
<dbReference type="EC" id="3.1.2.-" evidence="11"/>
<dbReference type="Gene3D" id="3.10.129.10">
    <property type="entry name" value="Hotdog Thioesterase"/>
    <property type="match status" value="1"/>
</dbReference>
<dbReference type="EMBL" id="GL433843">
    <property type="protein sequence ID" value="EFN55825.1"/>
    <property type="molecule type" value="Genomic_DNA"/>
</dbReference>
<evidence type="ECO:0000256" key="12">
    <source>
        <dbReference type="SAM" id="MobiDB-lite"/>
    </source>
</evidence>
<dbReference type="InterPro" id="IPR045023">
    <property type="entry name" value="FATA/B"/>
</dbReference>
<dbReference type="eggNOG" id="ENOG502QTE3">
    <property type="taxonomic scope" value="Eukaryota"/>
</dbReference>
<evidence type="ECO:0000256" key="2">
    <source>
        <dbReference type="ARBA" id="ARBA00006500"/>
    </source>
</evidence>
<feature type="region of interest" description="Disordered" evidence="12">
    <location>
        <begin position="1"/>
        <end position="67"/>
    </location>
</feature>
<evidence type="ECO:0000259" key="14">
    <source>
        <dbReference type="Pfam" id="PF20791"/>
    </source>
</evidence>
<reference evidence="15 16" key="1">
    <citation type="journal article" date="2010" name="Plant Cell">
        <title>The Chlorella variabilis NC64A genome reveals adaptation to photosymbiosis, coevolution with viruses, and cryptic sex.</title>
        <authorList>
            <person name="Blanc G."/>
            <person name="Duncan G."/>
            <person name="Agarkova I."/>
            <person name="Borodovsky M."/>
            <person name="Gurnon J."/>
            <person name="Kuo A."/>
            <person name="Lindquist E."/>
            <person name="Lucas S."/>
            <person name="Pangilinan J."/>
            <person name="Polle J."/>
            <person name="Salamov A."/>
            <person name="Terry A."/>
            <person name="Yamada T."/>
            <person name="Dunigan D.D."/>
            <person name="Grigoriev I.V."/>
            <person name="Claverie J.M."/>
            <person name="Van Etten J.L."/>
        </authorList>
    </citation>
    <scope>NUCLEOTIDE SEQUENCE [LARGE SCALE GENOMIC DNA]</scope>
    <source>
        <strain evidence="15 16">NC64A</strain>
    </source>
</reference>
<keyword evidence="3 11" id="KW-0444">Lipid biosynthesis</keyword>
<evidence type="ECO:0000256" key="8">
    <source>
        <dbReference type="ARBA" id="ARBA00022946"/>
    </source>
</evidence>
<dbReference type="InParanoid" id="E1ZE80"/>
<dbReference type="GO" id="GO:0000036">
    <property type="term" value="F:acyl carrier activity"/>
    <property type="evidence" value="ECO:0007669"/>
    <property type="project" value="TreeGrafter"/>
</dbReference>
<dbReference type="STRING" id="554065.E1ZE80"/>
<dbReference type="Pfam" id="PF01643">
    <property type="entry name" value="Acyl-ACP_TE"/>
    <property type="match status" value="1"/>
</dbReference>
<keyword evidence="7 11" id="KW-0276">Fatty acid metabolism</keyword>
<evidence type="ECO:0000256" key="9">
    <source>
        <dbReference type="ARBA" id="ARBA00023098"/>
    </source>
</evidence>